<name>A0A1Y5RH11_9RHOB</name>
<feature type="domain" description="ComEC/Rec2-related protein" evidence="8">
    <location>
        <begin position="232"/>
        <end position="507"/>
    </location>
</feature>
<evidence type="ECO:0000313" key="10">
    <source>
        <dbReference type="EMBL" id="SLN17195.1"/>
    </source>
</evidence>
<keyword evidence="4 7" id="KW-1133">Transmembrane helix</keyword>
<feature type="transmembrane region" description="Helical" evidence="7">
    <location>
        <begin position="40"/>
        <end position="58"/>
    </location>
</feature>
<gene>
    <name evidence="10" type="ORF">PAM7066_00470</name>
</gene>
<organism evidence="10 11">
    <name type="scientific">Palleronia marisminoris</name>
    <dbReference type="NCBI Taxonomy" id="315423"/>
    <lineage>
        <taxon>Bacteria</taxon>
        <taxon>Pseudomonadati</taxon>
        <taxon>Pseudomonadota</taxon>
        <taxon>Alphaproteobacteria</taxon>
        <taxon>Rhodobacterales</taxon>
        <taxon>Roseobacteraceae</taxon>
        <taxon>Palleronia</taxon>
    </lineage>
</organism>
<keyword evidence="3 7" id="KW-0812">Transmembrane</keyword>
<evidence type="ECO:0000256" key="4">
    <source>
        <dbReference type="ARBA" id="ARBA00022989"/>
    </source>
</evidence>
<feature type="transmembrane region" description="Helical" evidence="7">
    <location>
        <begin position="455"/>
        <end position="475"/>
    </location>
</feature>
<evidence type="ECO:0000256" key="6">
    <source>
        <dbReference type="SAM" id="MobiDB-lite"/>
    </source>
</evidence>
<feature type="transmembrane region" description="Helical" evidence="7">
    <location>
        <begin position="338"/>
        <end position="355"/>
    </location>
</feature>
<keyword evidence="5 7" id="KW-0472">Membrane</keyword>
<comment type="subcellular location">
    <subcellularLocation>
        <location evidence="1">Cell membrane</location>
        <topology evidence="1">Multi-pass membrane protein</topology>
    </subcellularLocation>
</comment>
<dbReference type="GO" id="GO:0005886">
    <property type="term" value="C:plasma membrane"/>
    <property type="evidence" value="ECO:0007669"/>
    <property type="project" value="UniProtKB-SubCell"/>
</dbReference>
<dbReference type="STRING" id="315423.SAMN04488020_101470"/>
<evidence type="ECO:0000256" key="7">
    <source>
        <dbReference type="SAM" id="Phobius"/>
    </source>
</evidence>
<feature type="transmembrane region" description="Helical" evidence="7">
    <location>
        <begin position="286"/>
        <end position="308"/>
    </location>
</feature>
<dbReference type="NCBIfam" id="TIGR00360">
    <property type="entry name" value="ComEC_N-term"/>
    <property type="match status" value="1"/>
</dbReference>
<feature type="region of interest" description="Disordered" evidence="6">
    <location>
        <begin position="663"/>
        <end position="688"/>
    </location>
</feature>
<evidence type="ECO:0000256" key="2">
    <source>
        <dbReference type="ARBA" id="ARBA00022475"/>
    </source>
</evidence>
<dbReference type="InterPro" id="IPR004477">
    <property type="entry name" value="ComEC_N"/>
</dbReference>
<keyword evidence="11" id="KW-1185">Reference proteome</keyword>
<evidence type="ECO:0000259" key="8">
    <source>
        <dbReference type="Pfam" id="PF03772"/>
    </source>
</evidence>
<feature type="transmembrane region" description="Helical" evidence="7">
    <location>
        <begin position="390"/>
        <end position="411"/>
    </location>
</feature>
<proteinExistence type="predicted"/>
<dbReference type="EMBL" id="FWFV01000001">
    <property type="protein sequence ID" value="SLN17195.1"/>
    <property type="molecule type" value="Genomic_DNA"/>
</dbReference>
<evidence type="ECO:0000313" key="11">
    <source>
        <dbReference type="Proteomes" id="UP000193870"/>
    </source>
</evidence>
<sequence>MRQAVWDMLEAQRGALFLWVPLCLGLGIALYFGLPTEPSRPVWIGLGGLFSVGAVMLVRGWRSPIVMAVLLIGAGFGLSGLRTATIAAPVMEWRYYGAVQGRIVAVDRSASDKPRLTLDQVVLERMNPDETPARVRVSLHGDQHWLDPVPGQTVIVTAHLSAPEGPVEPGGFDFRRMAFFDQLGGVGYARTPALLLKPPTGALPIQRVRAAVGERVREVLPGQTGTFAAAITTGDRSGIDPEVMAALRASNLAHLLAISGLHMGLMTGVVFTALRIALVLSPRTGLAWPAKSMAAAGALLAGAAYLALSGNTVATQRAFLMAAVMLGAVMLGRRAVTLRSVAIAAILILCLRPEAMAEPGFQMSFAATTALVAGFAALRGKTWLPRKGPAGFIASLLISSFVAGAATAPFGAAHFNQVSQYGLLANLISVPVMGALVMPAAVLAAALAPFGLEALGLYLMAPGIDWILGVAMRVGTWPGAAFALPSPHPWALPAFAVGALLLVVMRGRMRWVCVPPLALSLALWVTATRPALLIDPTGTLAGIMTPEGRSLSKPRGAGFAAQVWLENDGDTVDQPTAAERPGWTDDVAVLAGVEVHHVYGRDNAARAAAACRPGRIVVTTAELPGPADCTLFDTSRLARSGSVAIIETKDGLTVIREADTSGRRMWTGPLAPQDDAPEPQPRLLAQSQ</sequence>
<feature type="transmembrane region" description="Helical" evidence="7">
    <location>
        <begin position="65"/>
        <end position="88"/>
    </location>
</feature>
<feature type="transmembrane region" description="Helical" evidence="7">
    <location>
        <begin position="511"/>
        <end position="527"/>
    </location>
</feature>
<dbReference type="Pfam" id="PF13567">
    <property type="entry name" value="DUF4131"/>
    <property type="match status" value="1"/>
</dbReference>
<dbReference type="Proteomes" id="UP000193870">
    <property type="component" value="Unassembled WGS sequence"/>
</dbReference>
<dbReference type="AlphaFoldDB" id="A0A1Y5RH11"/>
<evidence type="ECO:0000256" key="3">
    <source>
        <dbReference type="ARBA" id="ARBA00022692"/>
    </source>
</evidence>
<keyword evidence="2" id="KW-1003">Cell membrane</keyword>
<dbReference type="Pfam" id="PF03772">
    <property type="entry name" value="Competence"/>
    <property type="match status" value="1"/>
</dbReference>
<dbReference type="InterPro" id="IPR052159">
    <property type="entry name" value="Competence_DNA_uptake"/>
</dbReference>
<evidence type="ECO:0000256" key="1">
    <source>
        <dbReference type="ARBA" id="ARBA00004651"/>
    </source>
</evidence>
<feature type="transmembrane region" description="Helical" evidence="7">
    <location>
        <begin position="487"/>
        <end position="504"/>
    </location>
</feature>
<feature type="transmembrane region" description="Helical" evidence="7">
    <location>
        <begin position="361"/>
        <end position="378"/>
    </location>
</feature>
<feature type="transmembrane region" description="Helical" evidence="7">
    <location>
        <begin position="252"/>
        <end position="274"/>
    </location>
</feature>
<accession>A0A1Y5RH11</accession>
<feature type="transmembrane region" description="Helical" evidence="7">
    <location>
        <begin position="16"/>
        <end position="34"/>
    </location>
</feature>
<evidence type="ECO:0000259" key="9">
    <source>
        <dbReference type="Pfam" id="PF13567"/>
    </source>
</evidence>
<evidence type="ECO:0000256" key="5">
    <source>
        <dbReference type="ARBA" id="ARBA00023136"/>
    </source>
</evidence>
<feature type="domain" description="DUF4131" evidence="9">
    <location>
        <begin position="38"/>
        <end position="193"/>
    </location>
</feature>
<reference evidence="10 11" key="1">
    <citation type="submission" date="2017-03" db="EMBL/GenBank/DDBJ databases">
        <authorList>
            <person name="Afonso C.L."/>
            <person name="Miller P.J."/>
            <person name="Scott M.A."/>
            <person name="Spackman E."/>
            <person name="Goraichik I."/>
            <person name="Dimitrov K.M."/>
            <person name="Suarez D.L."/>
            <person name="Swayne D.E."/>
        </authorList>
    </citation>
    <scope>NUCLEOTIDE SEQUENCE [LARGE SCALE GENOMIC DNA]</scope>
    <source>
        <strain evidence="10 11">CECT 7066</strain>
    </source>
</reference>
<dbReference type="RefSeq" id="WP_245749559.1">
    <property type="nucleotide sequence ID" value="NZ_FOPF01000001.1"/>
</dbReference>
<dbReference type="PANTHER" id="PTHR30619">
    <property type="entry name" value="DNA INTERNALIZATION/COMPETENCE PROTEIN COMEC/REC2"/>
    <property type="match status" value="1"/>
</dbReference>
<protein>
    <submittedName>
        <fullName evidence="10">ComEC family competence protein</fullName>
    </submittedName>
</protein>
<dbReference type="PANTHER" id="PTHR30619:SF1">
    <property type="entry name" value="RECOMBINATION PROTEIN 2"/>
    <property type="match status" value="1"/>
</dbReference>
<dbReference type="InterPro" id="IPR025405">
    <property type="entry name" value="DUF4131"/>
</dbReference>
<feature type="transmembrane region" description="Helical" evidence="7">
    <location>
        <begin position="423"/>
        <end position="448"/>
    </location>
</feature>